<dbReference type="AlphaFoldDB" id="A0A565CHQ8"/>
<dbReference type="InterPro" id="IPR004252">
    <property type="entry name" value="Probable_transposase_24"/>
</dbReference>
<reference evidence="1" key="1">
    <citation type="submission" date="2019-07" db="EMBL/GenBank/DDBJ databases">
        <authorList>
            <person name="Dittberner H."/>
        </authorList>
    </citation>
    <scope>NUCLEOTIDE SEQUENCE [LARGE SCALE GENOMIC DNA]</scope>
</reference>
<sequence>MHLEKRVLQGKLMKWLDSLHLFHEEETGVEPSRSEIFIASRKRSDGSMICEEARLCAEKLKEVMNQNLRDQTSSNDAFAQVFGLEHPGRVRCIGRGLTPSKYFSSLDSTSCNVEIVEIKSELKSIVNKVDIVASALQAFIGIHMQPISGE</sequence>
<evidence type="ECO:0000313" key="1">
    <source>
        <dbReference type="EMBL" id="VVB13155.1"/>
    </source>
</evidence>
<dbReference type="Pfam" id="PF03004">
    <property type="entry name" value="Transposase_24"/>
    <property type="match status" value="1"/>
</dbReference>
<dbReference type="OrthoDB" id="1113102at2759"/>
<comment type="caution">
    <text evidence="1">The sequence shown here is derived from an EMBL/GenBank/DDBJ whole genome shotgun (WGS) entry which is preliminary data.</text>
</comment>
<name>A0A565CHQ8_9BRAS</name>
<proteinExistence type="predicted"/>
<protein>
    <submittedName>
        <fullName evidence="1">Uncharacterized protein</fullName>
    </submittedName>
</protein>
<gene>
    <name evidence="1" type="ORF">ANE_LOCUS23599</name>
</gene>
<dbReference type="Proteomes" id="UP000489600">
    <property type="component" value="Unassembled WGS sequence"/>
</dbReference>
<dbReference type="EMBL" id="CABITT030000008">
    <property type="protein sequence ID" value="VVB13155.1"/>
    <property type="molecule type" value="Genomic_DNA"/>
</dbReference>
<accession>A0A565CHQ8</accession>
<organism evidence="1 2">
    <name type="scientific">Arabis nemorensis</name>
    <dbReference type="NCBI Taxonomy" id="586526"/>
    <lineage>
        <taxon>Eukaryota</taxon>
        <taxon>Viridiplantae</taxon>
        <taxon>Streptophyta</taxon>
        <taxon>Embryophyta</taxon>
        <taxon>Tracheophyta</taxon>
        <taxon>Spermatophyta</taxon>
        <taxon>Magnoliopsida</taxon>
        <taxon>eudicotyledons</taxon>
        <taxon>Gunneridae</taxon>
        <taxon>Pentapetalae</taxon>
        <taxon>rosids</taxon>
        <taxon>malvids</taxon>
        <taxon>Brassicales</taxon>
        <taxon>Brassicaceae</taxon>
        <taxon>Arabideae</taxon>
        <taxon>Arabis</taxon>
    </lineage>
</organism>
<evidence type="ECO:0000313" key="2">
    <source>
        <dbReference type="Proteomes" id="UP000489600"/>
    </source>
</evidence>
<keyword evidence="2" id="KW-1185">Reference proteome</keyword>